<comment type="caution">
    <text evidence="1">The sequence shown here is derived from an EMBL/GenBank/DDBJ whole genome shotgun (WGS) entry which is preliminary data.</text>
</comment>
<keyword evidence="2" id="KW-1185">Reference proteome</keyword>
<accession>A0ACB0Y5A8</accession>
<dbReference type="EMBL" id="CAVMJV010000006">
    <property type="protein sequence ID" value="CAK5032579.1"/>
    <property type="molecule type" value="Genomic_DNA"/>
</dbReference>
<evidence type="ECO:0000313" key="1">
    <source>
        <dbReference type="EMBL" id="CAK5032579.1"/>
    </source>
</evidence>
<reference evidence="1" key="1">
    <citation type="submission" date="2023-11" db="EMBL/GenBank/DDBJ databases">
        <authorList>
            <person name="Poullet M."/>
        </authorList>
    </citation>
    <scope>NUCLEOTIDE SEQUENCE</scope>
    <source>
        <strain evidence="1">E1834</strain>
    </source>
</reference>
<evidence type="ECO:0000313" key="2">
    <source>
        <dbReference type="Proteomes" id="UP001497535"/>
    </source>
</evidence>
<sequence>MKALAVILLSLPPLAIPTYNILLSIHNNNNQLLLPLIYNKISGIVLFAMIKFLDIIMVF</sequence>
<name>A0ACB0Y5A8_MELEN</name>
<dbReference type="Proteomes" id="UP001497535">
    <property type="component" value="Unassembled WGS sequence"/>
</dbReference>
<proteinExistence type="predicted"/>
<protein>
    <submittedName>
        <fullName evidence="1">Uncharacterized protein</fullName>
    </submittedName>
</protein>
<organism evidence="1 2">
    <name type="scientific">Meloidogyne enterolobii</name>
    <name type="common">Root-knot nematode worm</name>
    <name type="synonym">Meloidogyne mayaguensis</name>
    <dbReference type="NCBI Taxonomy" id="390850"/>
    <lineage>
        <taxon>Eukaryota</taxon>
        <taxon>Metazoa</taxon>
        <taxon>Ecdysozoa</taxon>
        <taxon>Nematoda</taxon>
        <taxon>Chromadorea</taxon>
        <taxon>Rhabditida</taxon>
        <taxon>Tylenchina</taxon>
        <taxon>Tylenchomorpha</taxon>
        <taxon>Tylenchoidea</taxon>
        <taxon>Meloidogynidae</taxon>
        <taxon>Meloidogyninae</taxon>
        <taxon>Meloidogyne</taxon>
    </lineage>
</organism>
<gene>
    <name evidence="1" type="ORF">MENTE1834_LOCUS7877</name>
</gene>